<evidence type="ECO:0000313" key="1">
    <source>
        <dbReference type="EMBL" id="MBB4246049.1"/>
    </source>
</evidence>
<reference evidence="1 2" key="1">
    <citation type="submission" date="2020-08" db="EMBL/GenBank/DDBJ databases">
        <title>Genome sequencing of Purple Non-Sulfur Bacteria from various extreme environments.</title>
        <authorList>
            <person name="Mayer M."/>
        </authorList>
    </citation>
    <scope>NUCLEOTIDE SEQUENCE [LARGE SCALE GENOMIC DNA]</scope>
    <source>
        <strain evidence="1 2">2761</strain>
    </source>
</reference>
<organism evidence="1 2">
    <name type="scientific">Rhodocyclus tenuis</name>
    <name type="common">Rhodospirillum tenue</name>
    <dbReference type="NCBI Taxonomy" id="1066"/>
    <lineage>
        <taxon>Bacteria</taxon>
        <taxon>Pseudomonadati</taxon>
        <taxon>Pseudomonadota</taxon>
        <taxon>Betaproteobacteria</taxon>
        <taxon>Rhodocyclales</taxon>
        <taxon>Rhodocyclaceae</taxon>
        <taxon>Rhodocyclus</taxon>
    </lineage>
</organism>
<accession>A0A840GCS9</accession>
<sequence length="53" mass="5380">MAVAEFFCLEDSGIAIVGLSAGQASASPRPARRIVAPQSLQIVAASIADRPAV</sequence>
<protein>
    <submittedName>
        <fullName evidence="1">Uncharacterized protein</fullName>
    </submittedName>
</protein>
<comment type="caution">
    <text evidence="1">The sequence shown here is derived from an EMBL/GenBank/DDBJ whole genome shotgun (WGS) entry which is preliminary data.</text>
</comment>
<dbReference type="EMBL" id="JACIGE010000001">
    <property type="protein sequence ID" value="MBB4246049.1"/>
    <property type="molecule type" value="Genomic_DNA"/>
</dbReference>
<proteinExistence type="predicted"/>
<keyword evidence="2" id="KW-1185">Reference proteome</keyword>
<name>A0A840GCS9_RHOTE</name>
<dbReference type="RefSeq" id="WP_184414895.1">
    <property type="nucleotide sequence ID" value="NZ_JACIGE010000001.1"/>
</dbReference>
<gene>
    <name evidence="1" type="ORF">GGD90_000398</name>
</gene>
<evidence type="ECO:0000313" key="2">
    <source>
        <dbReference type="Proteomes" id="UP000587070"/>
    </source>
</evidence>
<dbReference type="AlphaFoldDB" id="A0A840GCS9"/>
<dbReference type="Proteomes" id="UP000587070">
    <property type="component" value="Unassembled WGS sequence"/>
</dbReference>